<reference evidence="1 2" key="1">
    <citation type="submission" date="2022-07" db="EMBL/GenBank/DDBJ databases">
        <title>Mucilaginibacter sp. JC4.</title>
        <authorList>
            <person name="Le V."/>
            <person name="Ko S.-R."/>
            <person name="Ahn C.-Y."/>
            <person name="Oh H.-M."/>
        </authorList>
    </citation>
    <scope>NUCLEOTIDE SEQUENCE [LARGE SCALE GENOMIC DNA]</scope>
    <source>
        <strain evidence="1 2">JC4</strain>
    </source>
</reference>
<evidence type="ECO:0000313" key="2">
    <source>
        <dbReference type="Proteomes" id="UP001204376"/>
    </source>
</evidence>
<dbReference type="Proteomes" id="UP001204376">
    <property type="component" value="Unassembled WGS sequence"/>
</dbReference>
<keyword evidence="2" id="KW-1185">Reference proteome</keyword>
<proteinExistence type="predicted"/>
<sequence>MMREIEPPFELEYEGTRIKVAEHDIKDKRIFYIDFNGVRKPLTITVGLNRFDKKFWTSIPEGRQEEAEEIGKLIAGHIRNKKK</sequence>
<accession>A0ABT1T109</accession>
<comment type="caution">
    <text evidence="1">The sequence shown here is derived from an EMBL/GenBank/DDBJ whole genome shotgun (WGS) entry which is preliminary data.</text>
</comment>
<gene>
    <name evidence="1" type="ORF">NPE20_09995</name>
</gene>
<name>A0ABT1T109_9SPHI</name>
<organism evidence="1 2">
    <name type="scientific">Mucilaginibacter aquariorum</name>
    <dbReference type="NCBI Taxonomy" id="2967225"/>
    <lineage>
        <taxon>Bacteria</taxon>
        <taxon>Pseudomonadati</taxon>
        <taxon>Bacteroidota</taxon>
        <taxon>Sphingobacteriia</taxon>
        <taxon>Sphingobacteriales</taxon>
        <taxon>Sphingobacteriaceae</taxon>
        <taxon>Mucilaginibacter</taxon>
    </lineage>
</organism>
<dbReference type="EMBL" id="JANHOH010000001">
    <property type="protein sequence ID" value="MCQ6958291.1"/>
    <property type="molecule type" value="Genomic_DNA"/>
</dbReference>
<protein>
    <submittedName>
        <fullName evidence="1">Uncharacterized protein</fullName>
    </submittedName>
</protein>
<evidence type="ECO:0000313" key="1">
    <source>
        <dbReference type="EMBL" id="MCQ6958291.1"/>
    </source>
</evidence>
<dbReference type="RefSeq" id="WP_256538468.1">
    <property type="nucleotide sequence ID" value="NZ_JANHOH010000001.1"/>
</dbReference>